<dbReference type="InterPro" id="IPR052157">
    <property type="entry name" value="BCAA_transport_permease"/>
</dbReference>
<comment type="similarity">
    <text evidence="8">Belongs to the binding-protein-dependent transport system permease family. LivHM subfamily.</text>
</comment>
<keyword evidence="6 9" id="KW-1133">Transmembrane helix</keyword>
<feature type="transmembrane region" description="Helical" evidence="9">
    <location>
        <begin position="115"/>
        <end position="135"/>
    </location>
</feature>
<dbReference type="GO" id="GO:0006865">
    <property type="term" value="P:amino acid transport"/>
    <property type="evidence" value="ECO:0007669"/>
    <property type="project" value="UniProtKB-KW"/>
</dbReference>
<comment type="subcellular location">
    <subcellularLocation>
        <location evidence="1">Cell membrane</location>
        <topology evidence="1">Multi-pass membrane protein</topology>
    </subcellularLocation>
</comment>
<keyword evidence="4 9" id="KW-0812">Transmembrane</keyword>
<comment type="caution">
    <text evidence="10">The sequence shown here is derived from an EMBL/GenBank/DDBJ whole genome shotgun (WGS) entry which is preliminary data.</text>
</comment>
<dbReference type="EMBL" id="BART01011221">
    <property type="protein sequence ID" value="GAG82269.1"/>
    <property type="molecule type" value="Genomic_DNA"/>
</dbReference>
<evidence type="ECO:0000313" key="10">
    <source>
        <dbReference type="EMBL" id="GAG82269.1"/>
    </source>
</evidence>
<feature type="transmembrane region" description="Helical" evidence="9">
    <location>
        <begin position="189"/>
        <end position="210"/>
    </location>
</feature>
<evidence type="ECO:0000256" key="6">
    <source>
        <dbReference type="ARBA" id="ARBA00022989"/>
    </source>
</evidence>
<dbReference type="PANTHER" id="PTHR11795:SF445">
    <property type="entry name" value="AMINO ACID ABC TRANSPORTER PERMEASE PROTEIN"/>
    <property type="match status" value="1"/>
</dbReference>
<reference evidence="10" key="1">
    <citation type="journal article" date="2014" name="Front. Microbiol.">
        <title>High frequency of phylogenetically diverse reductive dehalogenase-homologous genes in deep subseafloor sedimentary metagenomes.</title>
        <authorList>
            <person name="Kawai M."/>
            <person name="Futagami T."/>
            <person name="Toyoda A."/>
            <person name="Takaki Y."/>
            <person name="Nishi S."/>
            <person name="Hori S."/>
            <person name="Arai W."/>
            <person name="Tsubouchi T."/>
            <person name="Morono Y."/>
            <person name="Uchiyama I."/>
            <person name="Ito T."/>
            <person name="Fujiyama A."/>
            <person name="Inagaki F."/>
            <person name="Takami H."/>
        </authorList>
    </citation>
    <scope>NUCLEOTIDE SEQUENCE</scope>
    <source>
        <strain evidence="10">Expedition CK06-06</strain>
    </source>
</reference>
<accession>X1AJ77</accession>
<feature type="transmembrane region" description="Helical" evidence="9">
    <location>
        <begin position="217"/>
        <end position="238"/>
    </location>
</feature>
<name>X1AJ77_9ZZZZ</name>
<gene>
    <name evidence="10" type="ORF">S01H4_24004</name>
</gene>
<protein>
    <recommendedName>
        <fullName evidence="11">Branched-chain amino acid ABC transporter permease</fullName>
    </recommendedName>
</protein>
<keyword evidence="7 9" id="KW-0472">Membrane</keyword>
<evidence type="ECO:0000256" key="5">
    <source>
        <dbReference type="ARBA" id="ARBA00022970"/>
    </source>
</evidence>
<evidence type="ECO:0000256" key="3">
    <source>
        <dbReference type="ARBA" id="ARBA00022475"/>
    </source>
</evidence>
<evidence type="ECO:0000256" key="8">
    <source>
        <dbReference type="ARBA" id="ARBA00037998"/>
    </source>
</evidence>
<sequence>LGFSLIFGVAKIINLAHTAFYMLAAYFIFTFAHLLGLSAPLSAIISIIITTAIGIGTYKLVIERIREHEATVLLITIALAIVFQECMLLAFSSSYLHAPSFISGYVELLGVSVTIQHILTFGVVLVCLLGVWMLLSKTKLGIAIRAVAQDREAANLVGINVSTICLTTMAIAVALAAIAGAMVAPIWTIYPFMWMHPLIMVLAVVVLGGLGSLKGSFVAAFILGYTVTLVVFLFPEFAFIKEAIALFIMVVVLLIRPEGLFGVAFEEERL</sequence>
<dbReference type="GO" id="GO:0022857">
    <property type="term" value="F:transmembrane transporter activity"/>
    <property type="evidence" value="ECO:0007669"/>
    <property type="project" value="InterPro"/>
</dbReference>
<feature type="transmembrane region" description="Helical" evidence="9">
    <location>
        <begin position="73"/>
        <end position="95"/>
    </location>
</feature>
<keyword evidence="5" id="KW-0029">Amino-acid transport</keyword>
<feature type="transmembrane region" description="Helical" evidence="9">
    <location>
        <begin position="12"/>
        <end position="35"/>
    </location>
</feature>
<feature type="transmembrane region" description="Helical" evidence="9">
    <location>
        <begin position="156"/>
        <end position="183"/>
    </location>
</feature>
<dbReference type="GO" id="GO:0005886">
    <property type="term" value="C:plasma membrane"/>
    <property type="evidence" value="ECO:0007669"/>
    <property type="project" value="UniProtKB-SubCell"/>
</dbReference>
<evidence type="ECO:0000256" key="9">
    <source>
        <dbReference type="SAM" id="Phobius"/>
    </source>
</evidence>
<organism evidence="10">
    <name type="scientific">marine sediment metagenome</name>
    <dbReference type="NCBI Taxonomy" id="412755"/>
    <lineage>
        <taxon>unclassified sequences</taxon>
        <taxon>metagenomes</taxon>
        <taxon>ecological metagenomes</taxon>
    </lineage>
</organism>
<dbReference type="PANTHER" id="PTHR11795">
    <property type="entry name" value="BRANCHED-CHAIN AMINO ACID TRANSPORT SYSTEM PERMEASE PROTEIN LIVH"/>
    <property type="match status" value="1"/>
</dbReference>
<dbReference type="AlphaFoldDB" id="X1AJ77"/>
<proteinExistence type="inferred from homology"/>
<dbReference type="CDD" id="cd06582">
    <property type="entry name" value="TM_PBP1_LivH_like"/>
    <property type="match status" value="1"/>
</dbReference>
<keyword evidence="3" id="KW-1003">Cell membrane</keyword>
<evidence type="ECO:0008006" key="11">
    <source>
        <dbReference type="Google" id="ProtNLM"/>
    </source>
</evidence>
<keyword evidence="2" id="KW-0813">Transport</keyword>
<evidence type="ECO:0000256" key="2">
    <source>
        <dbReference type="ARBA" id="ARBA00022448"/>
    </source>
</evidence>
<feature type="non-terminal residue" evidence="10">
    <location>
        <position position="1"/>
    </location>
</feature>
<evidence type="ECO:0000256" key="4">
    <source>
        <dbReference type="ARBA" id="ARBA00022692"/>
    </source>
</evidence>
<dbReference type="InterPro" id="IPR001851">
    <property type="entry name" value="ABC_transp_permease"/>
</dbReference>
<evidence type="ECO:0000256" key="1">
    <source>
        <dbReference type="ARBA" id="ARBA00004651"/>
    </source>
</evidence>
<feature type="transmembrane region" description="Helical" evidence="9">
    <location>
        <begin position="41"/>
        <end position="61"/>
    </location>
</feature>
<evidence type="ECO:0000256" key="7">
    <source>
        <dbReference type="ARBA" id="ARBA00023136"/>
    </source>
</evidence>
<feature type="transmembrane region" description="Helical" evidence="9">
    <location>
        <begin position="244"/>
        <end position="265"/>
    </location>
</feature>
<dbReference type="Pfam" id="PF02653">
    <property type="entry name" value="BPD_transp_2"/>
    <property type="match status" value="1"/>
</dbReference>